<keyword evidence="1" id="KW-1133">Transmembrane helix</keyword>
<gene>
    <name evidence="2" type="ORF">KDW_48860</name>
</gene>
<evidence type="ECO:0000313" key="3">
    <source>
        <dbReference type="Proteomes" id="UP000326912"/>
    </source>
</evidence>
<proteinExistence type="predicted"/>
<dbReference type="Proteomes" id="UP000326912">
    <property type="component" value="Unassembled WGS sequence"/>
</dbReference>
<organism evidence="2 3">
    <name type="scientific">Dictyobacter vulcani</name>
    <dbReference type="NCBI Taxonomy" id="2607529"/>
    <lineage>
        <taxon>Bacteria</taxon>
        <taxon>Bacillati</taxon>
        <taxon>Chloroflexota</taxon>
        <taxon>Ktedonobacteria</taxon>
        <taxon>Ktedonobacterales</taxon>
        <taxon>Dictyobacteraceae</taxon>
        <taxon>Dictyobacter</taxon>
    </lineage>
</organism>
<dbReference type="EMBL" id="BKZW01000002">
    <property type="protein sequence ID" value="GER90724.1"/>
    <property type="molecule type" value="Genomic_DNA"/>
</dbReference>
<protein>
    <submittedName>
        <fullName evidence="2">Uncharacterized protein</fullName>
    </submittedName>
</protein>
<dbReference type="RefSeq" id="WP_151758425.1">
    <property type="nucleotide sequence ID" value="NZ_BKZW01000002.1"/>
</dbReference>
<feature type="transmembrane region" description="Helical" evidence="1">
    <location>
        <begin position="34"/>
        <end position="54"/>
    </location>
</feature>
<evidence type="ECO:0000256" key="1">
    <source>
        <dbReference type="SAM" id="Phobius"/>
    </source>
</evidence>
<reference evidence="2 3" key="1">
    <citation type="submission" date="2019-10" db="EMBL/GenBank/DDBJ databases">
        <title>Dictyobacter vulcani sp. nov., within the class Ktedonobacteria, isolated from soil of volcanic Mt. Zao.</title>
        <authorList>
            <person name="Zheng Y."/>
            <person name="Wang C.M."/>
            <person name="Sakai Y."/>
            <person name="Abe K."/>
            <person name="Yokota A."/>
            <person name="Yabe S."/>
        </authorList>
    </citation>
    <scope>NUCLEOTIDE SEQUENCE [LARGE SCALE GENOMIC DNA]</scope>
    <source>
        <strain evidence="2 3">W12</strain>
    </source>
</reference>
<keyword evidence="1" id="KW-0812">Transmembrane</keyword>
<keyword evidence="1" id="KW-0472">Membrane</keyword>
<sequence length="201" mass="22331">MQKTLSSFPPRKQGYPENVETVDVVTVGYSRRKIFWPVLFIAFLLLAGLVWQAMTGNLAIAANFPLPFTIQADRFDITNSTLLLGFSNSGHNVPVAIVTDNATAFNLRISKRIDLPFIGPVTFLLRTGNGNRPARLFGTRTDIQSLSASLDRIQNQSISSNARFGVRIFAGDQTFYNLYIKAPFISLDSALFPDMHLSVTR</sequence>
<dbReference type="AlphaFoldDB" id="A0A5J4KN19"/>
<keyword evidence="3" id="KW-1185">Reference proteome</keyword>
<comment type="caution">
    <text evidence="2">The sequence shown here is derived from an EMBL/GenBank/DDBJ whole genome shotgun (WGS) entry which is preliminary data.</text>
</comment>
<evidence type="ECO:0000313" key="2">
    <source>
        <dbReference type="EMBL" id="GER90724.1"/>
    </source>
</evidence>
<accession>A0A5J4KN19</accession>
<name>A0A5J4KN19_9CHLR</name>